<dbReference type="Pfam" id="PF14232">
    <property type="entry name" value="DUF4334"/>
    <property type="match status" value="1"/>
</dbReference>
<dbReference type="EMBL" id="CP092427">
    <property type="protein sequence ID" value="ULP38798.1"/>
    <property type="molecule type" value="Genomic_DNA"/>
</dbReference>
<reference evidence="3" key="2">
    <citation type="journal article" date="2022" name="BMC Genomics">
        <title>Comparative genome analysis of mycobacteria focusing on tRNA and non-coding RNA.</title>
        <authorList>
            <person name="Behra P.R.K."/>
            <person name="Pettersson B.M.F."/>
            <person name="Ramesh M."/>
            <person name="Das S."/>
            <person name="Dasgupta S."/>
            <person name="Kirsebom L.A."/>
        </authorList>
    </citation>
    <scope>NUCLEOTIDE SEQUENCE</scope>
    <source>
        <strain evidence="3">DSM 45406</strain>
    </source>
</reference>
<dbReference type="Proteomes" id="UP001055159">
    <property type="component" value="Chromosome"/>
</dbReference>
<dbReference type="RefSeq" id="WP_052428793.1">
    <property type="nucleotide sequence ID" value="NZ_CP092427.2"/>
</dbReference>
<keyword evidence="5" id="KW-1185">Reference proteome</keyword>
<organism evidence="3 6">
    <name type="scientific">Mycolicibacterium rufum</name>
    <dbReference type="NCBI Taxonomy" id="318424"/>
    <lineage>
        <taxon>Bacteria</taxon>
        <taxon>Bacillati</taxon>
        <taxon>Actinomycetota</taxon>
        <taxon>Actinomycetes</taxon>
        <taxon>Mycobacteriales</taxon>
        <taxon>Mycobacteriaceae</taxon>
        <taxon>Mycolicibacterium</taxon>
    </lineage>
</organism>
<name>A0A9X2YFW1_9MYCO</name>
<dbReference type="InterPro" id="IPR025951">
    <property type="entry name" value="GXWXG_dom"/>
</dbReference>
<evidence type="ECO:0000313" key="6">
    <source>
        <dbReference type="Proteomes" id="UP001140272"/>
    </source>
</evidence>
<dbReference type="InterPro" id="IPR025568">
    <property type="entry name" value="DUF4334"/>
</dbReference>
<protein>
    <submittedName>
        <fullName evidence="3">DUF4334 domain-containing protein</fullName>
    </submittedName>
</protein>
<reference evidence="4" key="3">
    <citation type="submission" date="2022-08" db="EMBL/GenBank/DDBJ databases">
        <title>Whole genome sequencing of non-tuberculosis mycobacteria type-strains.</title>
        <authorList>
            <person name="Igarashi Y."/>
            <person name="Osugi A."/>
            <person name="Mitarai S."/>
        </authorList>
    </citation>
    <scope>NUCLEOTIDE SEQUENCE</scope>
    <source>
        <strain evidence="4">JCM 16372</strain>
    </source>
</reference>
<evidence type="ECO:0000259" key="1">
    <source>
        <dbReference type="Pfam" id="PF14231"/>
    </source>
</evidence>
<dbReference type="Gene3D" id="2.40.128.580">
    <property type="entry name" value="GXWXG domain"/>
    <property type="match status" value="1"/>
</dbReference>
<evidence type="ECO:0000313" key="4">
    <source>
        <dbReference type="EMBL" id="ULP38798.1"/>
    </source>
</evidence>
<dbReference type="Proteomes" id="UP001140272">
    <property type="component" value="Unassembled WGS sequence"/>
</dbReference>
<evidence type="ECO:0000259" key="2">
    <source>
        <dbReference type="Pfam" id="PF14232"/>
    </source>
</evidence>
<feature type="domain" description="GXWXG" evidence="1">
    <location>
        <begin position="24"/>
        <end position="82"/>
    </location>
</feature>
<dbReference type="Pfam" id="PF14231">
    <property type="entry name" value="GXWXG"/>
    <property type="match status" value="1"/>
</dbReference>
<gene>
    <name evidence="3" type="ORF">H7H73_24255</name>
    <name evidence="4" type="ORF">MJO55_10525</name>
</gene>
<evidence type="ECO:0000313" key="3">
    <source>
        <dbReference type="EMBL" id="MCV7072993.1"/>
    </source>
</evidence>
<evidence type="ECO:0000313" key="5">
    <source>
        <dbReference type="Proteomes" id="UP001055159"/>
    </source>
</evidence>
<dbReference type="EMBL" id="JACKRN010000787">
    <property type="protein sequence ID" value="MCV7072993.1"/>
    <property type="molecule type" value="Genomic_DNA"/>
</dbReference>
<sequence>MSAPTDLLTDALPTAPTTTADALALFDSLPAVETEFMLGTWHGAEVPTGHPLDGMLEASGWWGKRYTDSETVHPLLFPTRDGAGLWPLNPLPAFAGLGIATRIPGLRRRDLSGVITALRPLLAARGPKARLRTTRYRGVDTATMIYDQLPINDVFRRLDDETVLGAMDLRGIKAPYFFVLQRDSSLRLV</sequence>
<proteinExistence type="predicted"/>
<dbReference type="AlphaFoldDB" id="A0A9X2YFW1"/>
<reference evidence="3" key="1">
    <citation type="submission" date="2020-07" db="EMBL/GenBank/DDBJ databases">
        <authorList>
            <person name="Pettersson B.M.F."/>
            <person name="Behra P.R.K."/>
            <person name="Ramesh M."/>
            <person name="Das S."/>
            <person name="Dasgupta S."/>
            <person name="Kirsebom L.A."/>
        </authorList>
    </citation>
    <scope>NUCLEOTIDE SEQUENCE</scope>
    <source>
        <strain evidence="3">DSM 45406</strain>
    </source>
</reference>
<feature type="domain" description="DUF4334" evidence="2">
    <location>
        <begin position="127"/>
        <end position="182"/>
    </location>
</feature>
<accession>A0A9X2YFW1</accession>